<evidence type="ECO:0000256" key="11">
    <source>
        <dbReference type="ARBA" id="ARBA00083446"/>
    </source>
</evidence>
<keyword evidence="6" id="KW-0809">Transit peptide</keyword>
<evidence type="ECO:0000256" key="7">
    <source>
        <dbReference type="ARBA" id="ARBA00023002"/>
    </source>
</evidence>
<dbReference type="AlphaFoldDB" id="A0A1E3R0I3"/>
<evidence type="ECO:0000256" key="10">
    <source>
        <dbReference type="ARBA" id="ARBA00051436"/>
    </source>
</evidence>
<dbReference type="Pfam" id="PF01565">
    <property type="entry name" value="FAD_binding_4"/>
    <property type="match status" value="1"/>
</dbReference>
<dbReference type="InterPro" id="IPR016164">
    <property type="entry name" value="FAD-linked_Oxase-like_C"/>
</dbReference>
<dbReference type="GO" id="GO:0071949">
    <property type="term" value="F:FAD binding"/>
    <property type="evidence" value="ECO:0007669"/>
    <property type="project" value="InterPro"/>
</dbReference>
<dbReference type="FunFam" id="1.10.45.10:FF:000001">
    <property type="entry name" value="D-lactate dehydrogenase mitochondrial"/>
    <property type="match status" value="1"/>
</dbReference>
<feature type="domain" description="FAD-binding PCMH-type" evidence="12">
    <location>
        <begin position="141"/>
        <end position="318"/>
    </location>
</feature>
<keyword evidence="8" id="KW-0496">Mitochondrion</keyword>
<protein>
    <recommendedName>
        <fullName evidence="9">D-lactate dehydrogenase (cytochrome)</fullName>
        <ecNumber evidence="9">1.1.2.4</ecNumber>
    </recommendedName>
    <alternativeName>
        <fullName evidence="11">D-lactate ferricytochrome C oxidoreductase</fullName>
    </alternativeName>
</protein>
<dbReference type="GO" id="GO:0008720">
    <property type="term" value="F:D-lactate dehydrogenase (NAD+) activity"/>
    <property type="evidence" value="ECO:0007669"/>
    <property type="project" value="TreeGrafter"/>
</dbReference>
<evidence type="ECO:0000259" key="12">
    <source>
        <dbReference type="PROSITE" id="PS51387"/>
    </source>
</evidence>
<evidence type="ECO:0000256" key="6">
    <source>
        <dbReference type="ARBA" id="ARBA00022946"/>
    </source>
</evidence>
<dbReference type="InterPro" id="IPR036318">
    <property type="entry name" value="FAD-bd_PCMH-like_sf"/>
</dbReference>
<dbReference type="InterPro" id="IPR016171">
    <property type="entry name" value="Vanillyl_alc_oxidase_C-sub2"/>
</dbReference>
<dbReference type="PANTHER" id="PTHR11748">
    <property type="entry name" value="D-LACTATE DEHYDROGENASE"/>
    <property type="match status" value="1"/>
</dbReference>
<evidence type="ECO:0000256" key="4">
    <source>
        <dbReference type="ARBA" id="ARBA00022630"/>
    </source>
</evidence>
<evidence type="ECO:0000256" key="3">
    <source>
        <dbReference type="ARBA" id="ARBA00008000"/>
    </source>
</evidence>
<dbReference type="Gene3D" id="3.30.465.10">
    <property type="match status" value="1"/>
</dbReference>
<organism evidence="13 14">
    <name type="scientific">Babjeviella inositovora NRRL Y-12698</name>
    <dbReference type="NCBI Taxonomy" id="984486"/>
    <lineage>
        <taxon>Eukaryota</taxon>
        <taxon>Fungi</taxon>
        <taxon>Dikarya</taxon>
        <taxon>Ascomycota</taxon>
        <taxon>Saccharomycotina</taxon>
        <taxon>Pichiomycetes</taxon>
        <taxon>Serinales incertae sedis</taxon>
        <taxon>Babjeviella</taxon>
    </lineage>
</organism>
<dbReference type="PROSITE" id="PS51387">
    <property type="entry name" value="FAD_PCMH"/>
    <property type="match status" value="1"/>
</dbReference>
<comment type="cofactor">
    <cofactor evidence="1">
        <name>FAD</name>
        <dbReference type="ChEBI" id="CHEBI:57692"/>
    </cofactor>
</comment>
<dbReference type="Proteomes" id="UP000094336">
    <property type="component" value="Unassembled WGS sequence"/>
</dbReference>
<evidence type="ECO:0000256" key="8">
    <source>
        <dbReference type="ARBA" id="ARBA00023128"/>
    </source>
</evidence>
<gene>
    <name evidence="13" type="ORF">BABINDRAFT_159377</name>
</gene>
<comment type="catalytic activity">
    <reaction evidence="10">
        <text>(R)-lactate + 2 Fe(III)-[cytochrome c] = 2 Fe(II)-[cytochrome c] + pyruvate + 2 H(+)</text>
        <dbReference type="Rhea" id="RHEA:13521"/>
        <dbReference type="Rhea" id="RHEA-COMP:10350"/>
        <dbReference type="Rhea" id="RHEA-COMP:14399"/>
        <dbReference type="ChEBI" id="CHEBI:15361"/>
        <dbReference type="ChEBI" id="CHEBI:15378"/>
        <dbReference type="ChEBI" id="CHEBI:16004"/>
        <dbReference type="ChEBI" id="CHEBI:29033"/>
        <dbReference type="ChEBI" id="CHEBI:29034"/>
        <dbReference type="EC" id="1.1.2.4"/>
    </reaction>
</comment>
<proteinExistence type="inferred from homology"/>
<dbReference type="EMBL" id="KV454426">
    <property type="protein sequence ID" value="ODQ82882.1"/>
    <property type="molecule type" value="Genomic_DNA"/>
</dbReference>
<keyword evidence="14" id="KW-1185">Reference proteome</keyword>
<dbReference type="GO" id="GO:1903457">
    <property type="term" value="P:lactate catabolic process"/>
    <property type="evidence" value="ECO:0007669"/>
    <property type="project" value="TreeGrafter"/>
</dbReference>
<dbReference type="GO" id="GO:0004458">
    <property type="term" value="F:D-lactate dehydrogenase (cytochrome) activity"/>
    <property type="evidence" value="ECO:0007669"/>
    <property type="project" value="UniProtKB-EC"/>
</dbReference>
<dbReference type="InterPro" id="IPR016169">
    <property type="entry name" value="FAD-bd_PCMH_sub2"/>
</dbReference>
<dbReference type="InterPro" id="IPR006094">
    <property type="entry name" value="Oxid_FAD_bind_N"/>
</dbReference>
<dbReference type="FunFam" id="3.30.70.2740:FF:000001">
    <property type="entry name" value="D-lactate dehydrogenase mitochondrial"/>
    <property type="match status" value="1"/>
</dbReference>
<comment type="similarity">
    <text evidence="3">Belongs to the FAD-binding oxidoreductase/transferase type 4 family.</text>
</comment>
<dbReference type="InterPro" id="IPR004113">
    <property type="entry name" value="FAD-bd_oxidored_4_C"/>
</dbReference>
<evidence type="ECO:0000256" key="9">
    <source>
        <dbReference type="ARBA" id="ARBA00038897"/>
    </source>
</evidence>
<dbReference type="InterPro" id="IPR016166">
    <property type="entry name" value="FAD-bd_PCMH"/>
</dbReference>
<dbReference type="PANTHER" id="PTHR11748:SF111">
    <property type="entry name" value="D-LACTATE DEHYDROGENASE, MITOCHONDRIAL-RELATED"/>
    <property type="match status" value="1"/>
</dbReference>
<evidence type="ECO:0000313" key="14">
    <source>
        <dbReference type="Proteomes" id="UP000094336"/>
    </source>
</evidence>
<keyword evidence="5" id="KW-0274">FAD</keyword>
<dbReference type="STRING" id="984486.A0A1E3R0I3"/>
<sequence length="572" mass="62464">MLRSFVGHVPCARAMLSKRLQSSLGSAKKPTPVPKQVAPSEHYTLNQSSSAVATVLIGVSLLGGGIFIGSNFIASPKDDASELLSITPLSSVSSPEYGTAEDFKKAFREIEALVGSERVSRSDAEIDHHADSYYTTHKPLEGQKPQLVVFPATTEEVSAILKICHRLRVPVVPNSGLTSLEGHYIHSRLGLSLDLSGMNKILELNELDLDITVEAGVDWQGLNEYLEEYNLFFGPDPGPGAQIGGMCATSCSGTNAYRYGTMKENVLSLTVVLADGTVIKTRKRPRKTAAGYNLNGLFIGSEGTLGVVTQATLKLYMKPTVEAVGIVSFPTLEDAASAAHEYIRLGLPMNAIEILDETTMRFINATLSQKCEEMPTLFLKVGGSSETIVGETIKQVTAIAGKNHKTSSAFSFDESTKAELWHGRKVAFWSTYDYGRAKFGKDTEVWTTDIVVPISNLPQAVREIKEDLVANNFEASLMGHIGDGNLHFCIIYRAGEREKCAQVVGRMVEKALRLQGTCTGEHGIGMGKRNYLIQELGEEVISVMRRLKLSLDPLRIMNPDKIFKIDPEDHEH</sequence>
<dbReference type="FunFam" id="3.30.465.10:FF:000014">
    <property type="entry name" value="D-lactate dehydrogenase (Cytochrome), putative"/>
    <property type="match status" value="1"/>
</dbReference>
<evidence type="ECO:0000256" key="1">
    <source>
        <dbReference type="ARBA" id="ARBA00001974"/>
    </source>
</evidence>
<evidence type="ECO:0000256" key="5">
    <source>
        <dbReference type="ARBA" id="ARBA00022827"/>
    </source>
</evidence>
<dbReference type="RefSeq" id="XP_018988210.1">
    <property type="nucleotide sequence ID" value="XM_019127621.1"/>
</dbReference>
<keyword evidence="4" id="KW-0285">Flavoprotein</keyword>
<dbReference type="GeneID" id="30145474"/>
<dbReference type="GO" id="GO:0005739">
    <property type="term" value="C:mitochondrion"/>
    <property type="evidence" value="ECO:0007669"/>
    <property type="project" value="UniProtKB-SubCell"/>
</dbReference>
<dbReference type="OrthoDB" id="7786253at2759"/>
<comment type="subcellular location">
    <subcellularLocation>
        <location evidence="2">Mitochondrion</location>
    </subcellularLocation>
</comment>
<dbReference type="EC" id="1.1.2.4" evidence="9"/>
<dbReference type="Gene3D" id="1.10.45.10">
    <property type="entry name" value="Vanillyl-alcohol Oxidase, Chain A, domain 4"/>
    <property type="match status" value="1"/>
</dbReference>
<dbReference type="SUPFAM" id="SSF56176">
    <property type="entry name" value="FAD-binding/transporter-associated domain-like"/>
    <property type="match status" value="1"/>
</dbReference>
<name>A0A1E3R0I3_9ASCO</name>
<dbReference type="Gene3D" id="3.30.70.2740">
    <property type="match status" value="1"/>
</dbReference>
<dbReference type="SUPFAM" id="SSF55103">
    <property type="entry name" value="FAD-linked oxidases, C-terminal domain"/>
    <property type="match status" value="1"/>
</dbReference>
<evidence type="ECO:0000313" key="13">
    <source>
        <dbReference type="EMBL" id="ODQ82882.1"/>
    </source>
</evidence>
<keyword evidence="7" id="KW-0560">Oxidoreductase</keyword>
<reference evidence="14" key="1">
    <citation type="submission" date="2016-05" db="EMBL/GenBank/DDBJ databases">
        <title>Comparative genomics of biotechnologically important yeasts.</title>
        <authorList>
            <consortium name="DOE Joint Genome Institute"/>
            <person name="Riley R."/>
            <person name="Haridas S."/>
            <person name="Wolfe K.H."/>
            <person name="Lopes M.R."/>
            <person name="Hittinger C.T."/>
            <person name="Goker M."/>
            <person name="Salamov A."/>
            <person name="Wisecaver J."/>
            <person name="Long T.M."/>
            <person name="Aerts A.L."/>
            <person name="Barry K."/>
            <person name="Choi C."/>
            <person name="Clum A."/>
            <person name="Coughlan A.Y."/>
            <person name="Deshpande S."/>
            <person name="Douglass A.P."/>
            <person name="Hanson S.J."/>
            <person name="Klenk H.-P."/>
            <person name="Labutti K."/>
            <person name="Lapidus A."/>
            <person name="Lindquist E."/>
            <person name="Lipzen A."/>
            <person name="Meier-Kolthoff J.P."/>
            <person name="Ohm R.A."/>
            <person name="Otillar R.P."/>
            <person name="Pangilinan J."/>
            <person name="Peng Y."/>
            <person name="Rokas A."/>
            <person name="Rosa C.A."/>
            <person name="Scheuner C."/>
            <person name="Sibirny A.A."/>
            <person name="Slot J.C."/>
            <person name="Stielow J.B."/>
            <person name="Sun H."/>
            <person name="Kurtzman C.P."/>
            <person name="Blackwell M."/>
            <person name="Grigoriev I.V."/>
            <person name="Jeffries T.W."/>
        </authorList>
    </citation>
    <scope>NUCLEOTIDE SEQUENCE [LARGE SCALE GENOMIC DNA]</scope>
    <source>
        <strain evidence="14">NRRL Y-12698</strain>
    </source>
</reference>
<evidence type="ECO:0000256" key="2">
    <source>
        <dbReference type="ARBA" id="ARBA00004173"/>
    </source>
</evidence>
<accession>A0A1E3R0I3</accession>
<dbReference type="Pfam" id="PF02913">
    <property type="entry name" value="FAD-oxidase_C"/>
    <property type="match status" value="1"/>
</dbReference>